<proteinExistence type="predicted"/>
<comment type="caution">
    <text evidence="1">The sequence shown here is derived from an EMBL/GenBank/DDBJ whole genome shotgun (WGS) entry which is preliminary data.</text>
</comment>
<sequence>MSRRSHILESFATVMQKQETSIRSTPATPRRIEPFSGPSHPAFDRLEEMAAKQLKQDFDTLKKGFVRLREKYTQSTAMVSALRAELSTCRGESEQLRGQVATLQEELRVQTEMIPNRVASATSALRTILSELTEKIKCTVCLEIYCNPYRHVFCGLCVAGWFATQHNNTCPECRAMCEGCPQCDFALRDVLQMVYSGLGQEVPTYGSFDATLFDRIYAMMQEFRGLFLTDSQEEDFWAPMVVEVQRMRGIPEDTPGNSVDNAIDIDVDVDMEGETDDSDWELGSGVGSEEGKGETGHAQGEGGADSMQGEHETVDISKLRTVTQWGHGKDFKN</sequence>
<reference evidence="1" key="1">
    <citation type="submission" date="2019-10" db="EMBL/GenBank/DDBJ databases">
        <authorList>
            <consortium name="DOE Joint Genome Institute"/>
            <person name="Kuo A."/>
            <person name="Miyauchi S."/>
            <person name="Kiss E."/>
            <person name="Drula E."/>
            <person name="Kohler A."/>
            <person name="Sanchez-Garcia M."/>
            <person name="Andreopoulos B."/>
            <person name="Barry K.W."/>
            <person name="Bonito G."/>
            <person name="Buee M."/>
            <person name="Carver A."/>
            <person name="Chen C."/>
            <person name="Cichocki N."/>
            <person name="Clum A."/>
            <person name="Culley D."/>
            <person name="Crous P.W."/>
            <person name="Fauchery L."/>
            <person name="Girlanda M."/>
            <person name="Hayes R."/>
            <person name="Keri Z."/>
            <person name="Labutti K."/>
            <person name="Lipzen A."/>
            <person name="Lombard V."/>
            <person name="Magnuson J."/>
            <person name="Maillard F."/>
            <person name="Morin E."/>
            <person name="Murat C."/>
            <person name="Nolan M."/>
            <person name="Ohm R."/>
            <person name="Pangilinan J."/>
            <person name="Pereira M."/>
            <person name="Perotto S."/>
            <person name="Peter M."/>
            <person name="Riley R."/>
            <person name="Sitrit Y."/>
            <person name="Stielow B."/>
            <person name="Szollosi G."/>
            <person name="Zifcakova L."/>
            <person name="Stursova M."/>
            <person name="Spatafora J.W."/>
            <person name="Tedersoo L."/>
            <person name="Vaario L.-M."/>
            <person name="Yamada A."/>
            <person name="Yan M."/>
            <person name="Wang P."/>
            <person name="Xu J."/>
            <person name="Bruns T."/>
            <person name="Baldrian P."/>
            <person name="Vilgalys R."/>
            <person name="Henrissat B."/>
            <person name="Grigoriev I.V."/>
            <person name="Hibbett D."/>
            <person name="Nagy L.G."/>
            <person name="Martin F.M."/>
        </authorList>
    </citation>
    <scope>NUCLEOTIDE SEQUENCE</scope>
    <source>
        <strain evidence="1">P2</strain>
    </source>
</reference>
<dbReference type="EMBL" id="MU118291">
    <property type="protein sequence ID" value="KAF9643065.1"/>
    <property type="molecule type" value="Genomic_DNA"/>
</dbReference>
<evidence type="ECO:0000313" key="2">
    <source>
        <dbReference type="Proteomes" id="UP000886501"/>
    </source>
</evidence>
<protein>
    <submittedName>
        <fullName evidence="1">Uncharacterized protein</fullName>
    </submittedName>
</protein>
<evidence type="ECO:0000313" key="1">
    <source>
        <dbReference type="EMBL" id="KAF9643065.1"/>
    </source>
</evidence>
<reference evidence="1" key="2">
    <citation type="journal article" date="2020" name="Nat. Commun.">
        <title>Large-scale genome sequencing of mycorrhizal fungi provides insights into the early evolution of symbiotic traits.</title>
        <authorList>
            <person name="Miyauchi S."/>
            <person name="Kiss E."/>
            <person name="Kuo A."/>
            <person name="Drula E."/>
            <person name="Kohler A."/>
            <person name="Sanchez-Garcia M."/>
            <person name="Morin E."/>
            <person name="Andreopoulos B."/>
            <person name="Barry K.W."/>
            <person name="Bonito G."/>
            <person name="Buee M."/>
            <person name="Carver A."/>
            <person name="Chen C."/>
            <person name="Cichocki N."/>
            <person name="Clum A."/>
            <person name="Culley D."/>
            <person name="Crous P.W."/>
            <person name="Fauchery L."/>
            <person name="Girlanda M."/>
            <person name="Hayes R.D."/>
            <person name="Keri Z."/>
            <person name="LaButti K."/>
            <person name="Lipzen A."/>
            <person name="Lombard V."/>
            <person name="Magnuson J."/>
            <person name="Maillard F."/>
            <person name="Murat C."/>
            <person name="Nolan M."/>
            <person name="Ohm R.A."/>
            <person name="Pangilinan J."/>
            <person name="Pereira M.F."/>
            <person name="Perotto S."/>
            <person name="Peter M."/>
            <person name="Pfister S."/>
            <person name="Riley R."/>
            <person name="Sitrit Y."/>
            <person name="Stielow J.B."/>
            <person name="Szollosi G."/>
            <person name="Zifcakova L."/>
            <person name="Stursova M."/>
            <person name="Spatafora J.W."/>
            <person name="Tedersoo L."/>
            <person name="Vaario L.M."/>
            <person name="Yamada A."/>
            <person name="Yan M."/>
            <person name="Wang P."/>
            <person name="Xu J."/>
            <person name="Bruns T."/>
            <person name="Baldrian P."/>
            <person name="Vilgalys R."/>
            <person name="Dunand C."/>
            <person name="Henrissat B."/>
            <person name="Grigoriev I.V."/>
            <person name="Hibbett D."/>
            <person name="Nagy L.G."/>
            <person name="Martin F.M."/>
        </authorList>
    </citation>
    <scope>NUCLEOTIDE SEQUENCE</scope>
    <source>
        <strain evidence="1">P2</strain>
    </source>
</reference>
<dbReference type="Proteomes" id="UP000886501">
    <property type="component" value="Unassembled WGS sequence"/>
</dbReference>
<keyword evidence="2" id="KW-1185">Reference proteome</keyword>
<organism evidence="1 2">
    <name type="scientific">Thelephora ganbajun</name>
    <name type="common">Ganba fungus</name>
    <dbReference type="NCBI Taxonomy" id="370292"/>
    <lineage>
        <taxon>Eukaryota</taxon>
        <taxon>Fungi</taxon>
        <taxon>Dikarya</taxon>
        <taxon>Basidiomycota</taxon>
        <taxon>Agaricomycotina</taxon>
        <taxon>Agaricomycetes</taxon>
        <taxon>Thelephorales</taxon>
        <taxon>Thelephoraceae</taxon>
        <taxon>Thelephora</taxon>
    </lineage>
</organism>
<accession>A0ACB6Z0Z9</accession>
<gene>
    <name evidence="1" type="ORF">BDM02DRAFT_3132675</name>
</gene>
<name>A0ACB6Z0Z9_THEGA</name>